<keyword evidence="4" id="KW-0443">Lipid metabolism</keyword>
<dbReference type="EMBL" id="PVUE01000013">
    <property type="protein sequence ID" value="PRZ40872.1"/>
    <property type="molecule type" value="Genomic_DNA"/>
</dbReference>
<keyword evidence="8" id="KW-1185">Reference proteome</keyword>
<dbReference type="PROSITE" id="PS00455">
    <property type="entry name" value="AMP_BINDING"/>
    <property type="match status" value="1"/>
</dbReference>
<evidence type="ECO:0000256" key="3">
    <source>
        <dbReference type="ARBA" id="ARBA00022832"/>
    </source>
</evidence>
<sequence>MPDTIADLFRATAAQRLDQVAFRSLPRDGQEGLAYTWGELRQEVDVLAKGLHELGVAPGDVVALMLLNRPEFHLCDLAGVMLGAATTSIYVTLAPEQIEYVMNDAEVKVVFTEQAFLPVIQQVRANVPSIQHVIVIDGEAPDGVLSLDEVRERGRHSDFDLDASVAALDVGTVLTLIYTSGTTGDPKGVQLTHGNVTAAFRATEGRTVFPDPSRLISWLPAAHVAERMAHHYLPLKFGSEVTTCPDPRLVGEYLPLVRPTWFFAVPRVWEKMKSALEAALAAIPGEQGEQARAAVQAGIQKVRLEQAKQPVPAGLAAAVEKADAALFAGLRARIGLDAVEVANVGASPVPPEVIEFFLAIGVPLGEIWGMSETAGVGASNPPEDIRVGTVGTAPNGIEAKLGEDGELLVRGDAIMLGYRNRPEQNRDTLVDGWLHTGDIATIDDDGYITIVDRKKELIINAMGKNMSPALIESRLKAASPLIGQAVAIGDNRPYNTALIVLDPESLPVWATAEGIDASTPEELAKDERLLAAIDTAVHDANERLARVEQIKKYTVLPHEWEPSGDELTPTMKLRRRPISQKYADQIEAMYAAGR</sequence>
<dbReference type="InterPro" id="IPR000873">
    <property type="entry name" value="AMP-dep_synth/lig_dom"/>
</dbReference>
<feature type="domain" description="AMP-dependent synthetase/ligase" evidence="6">
    <location>
        <begin position="9"/>
        <end position="418"/>
    </location>
</feature>
<dbReference type="Pfam" id="PF00501">
    <property type="entry name" value="AMP-binding"/>
    <property type="match status" value="1"/>
</dbReference>
<organism evidence="7 8">
    <name type="scientific">Antricoccus suffuscus</name>
    <dbReference type="NCBI Taxonomy" id="1629062"/>
    <lineage>
        <taxon>Bacteria</taxon>
        <taxon>Bacillati</taxon>
        <taxon>Actinomycetota</taxon>
        <taxon>Actinomycetes</taxon>
        <taxon>Geodermatophilales</taxon>
        <taxon>Antricoccaceae</taxon>
        <taxon>Antricoccus</taxon>
    </lineage>
</organism>
<dbReference type="PANTHER" id="PTHR43272:SF32">
    <property type="entry name" value="AMP-DEPENDENT SYNTHETASE_LIGASE DOMAIN-CONTAINING PROTEIN"/>
    <property type="match status" value="1"/>
</dbReference>
<comment type="caution">
    <text evidence="7">The sequence shown here is derived from an EMBL/GenBank/DDBJ whole genome shotgun (WGS) entry which is preliminary data.</text>
</comment>
<reference evidence="7 8" key="1">
    <citation type="submission" date="2018-03" db="EMBL/GenBank/DDBJ databases">
        <title>Genomic Encyclopedia of Archaeal and Bacterial Type Strains, Phase II (KMG-II): from individual species to whole genera.</title>
        <authorList>
            <person name="Goeker M."/>
        </authorList>
    </citation>
    <scope>NUCLEOTIDE SEQUENCE [LARGE SCALE GENOMIC DNA]</scope>
    <source>
        <strain evidence="7 8">DSM 100065</strain>
    </source>
</reference>
<dbReference type="InterPro" id="IPR020845">
    <property type="entry name" value="AMP-binding_CS"/>
</dbReference>
<dbReference type="AlphaFoldDB" id="A0A2T0ZWZ0"/>
<dbReference type="GO" id="GO:0004467">
    <property type="term" value="F:long-chain fatty acid-CoA ligase activity"/>
    <property type="evidence" value="ECO:0007669"/>
    <property type="project" value="TreeGrafter"/>
</dbReference>
<accession>A0A2T0ZWZ0</accession>
<protein>
    <recommendedName>
        <fullName evidence="5">Acyl-CoA synthetase</fullName>
    </recommendedName>
</protein>
<evidence type="ECO:0000313" key="8">
    <source>
        <dbReference type="Proteomes" id="UP000237752"/>
    </source>
</evidence>
<keyword evidence="2" id="KW-0436">Ligase</keyword>
<evidence type="ECO:0000256" key="2">
    <source>
        <dbReference type="ARBA" id="ARBA00022598"/>
    </source>
</evidence>
<evidence type="ECO:0000256" key="4">
    <source>
        <dbReference type="ARBA" id="ARBA00023098"/>
    </source>
</evidence>
<dbReference type="RefSeq" id="WP_106349809.1">
    <property type="nucleotide sequence ID" value="NZ_PVUE01000013.1"/>
</dbReference>
<proteinExistence type="inferred from homology"/>
<dbReference type="SUPFAM" id="SSF56801">
    <property type="entry name" value="Acetyl-CoA synthetase-like"/>
    <property type="match status" value="1"/>
</dbReference>
<dbReference type="PANTHER" id="PTHR43272">
    <property type="entry name" value="LONG-CHAIN-FATTY-ACID--COA LIGASE"/>
    <property type="match status" value="1"/>
</dbReference>
<dbReference type="Proteomes" id="UP000237752">
    <property type="component" value="Unassembled WGS sequence"/>
</dbReference>
<dbReference type="OrthoDB" id="5240489at2"/>
<dbReference type="Gene3D" id="3.40.50.12780">
    <property type="entry name" value="N-terminal domain of ligase-like"/>
    <property type="match status" value="1"/>
</dbReference>
<dbReference type="CDD" id="cd05907">
    <property type="entry name" value="VL_LC_FACS_like"/>
    <property type="match status" value="1"/>
</dbReference>
<gene>
    <name evidence="7" type="ORF">CLV47_11337</name>
</gene>
<evidence type="ECO:0000313" key="7">
    <source>
        <dbReference type="EMBL" id="PRZ40872.1"/>
    </source>
</evidence>
<evidence type="ECO:0000256" key="1">
    <source>
        <dbReference type="ARBA" id="ARBA00006432"/>
    </source>
</evidence>
<dbReference type="GO" id="GO:0016020">
    <property type="term" value="C:membrane"/>
    <property type="evidence" value="ECO:0007669"/>
    <property type="project" value="TreeGrafter"/>
</dbReference>
<comment type="similarity">
    <text evidence="1">Belongs to the ATP-dependent AMP-binding enzyme family.</text>
</comment>
<name>A0A2T0ZWZ0_9ACTN</name>
<dbReference type="InterPro" id="IPR042099">
    <property type="entry name" value="ANL_N_sf"/>
</dbReference>
<dbReference type="Pfam" id="PF23562">
    <property type="entry name" value="AMP-binding_C_3"/>
    <property type="match status" value="1"/>
</dbReference>
<keyword evidence="3" id="KW-0276">Fatty acid metabolism</keyword>
<evidence type="ECO:0000259" key="6">
    <source>
        <dbReference type="Pfam" id="PF00501"/>
    </source>
</evidence>
<evidence type="ECO:0000256" key="5">
    <source>
        <dbReference type="ARBA" id="ARBA00032875"/>
    </source>
</evidence>